<dbReference type="Proteomes" id="UP001235939">
    <property type="component" value="Chromosome 21"/>
</dbReference>
<accession>A0ABY6LLN8</accession>
<feature type="transmembrane region" description="Helical" evidence="2">
    <location>
        <begin position="296"/>
        <end position="316"/>
    </location>
</feature>
<dbReference type="PROSITE" id="PS50156">
    <property type="entry name" value="SSD"/>
    <property type="match status" value="1"/>
</dbReference>
<dbReference type="PANTHER" id="PTHR10796:SF92">
    <property type="entry name" value="PATCHED-RELATED, ISOFORM A"/>
    <property type="match status" value="1"/>
</dbReference>
<feature type="transmembrane region" description="Helical" evidence="2">
    <location>
        <begin position="371"/>
        <end position="388"/>
    </location>
</feature>
<keyword evidence="5" id="KW-1185">Reference proteome</keyword>
<dbReference type="EMBL" id="CP092883">
    <property type="protein sequence ID" value="UYV82120.1"/>
    <property type="molecule type" value="Genomic_DNA"/>
</dbReference>
<evidence type="ECO:0000313" key="5">
    <source>
        <dbReference type="Proteomes" id="UP001235939"/>
    </source>
</evidence>
<dbReference type="SUPFAM" id="SSF82866">
    <property type="entry name" value="Multidrug efflux transporter AcrB transmembrane domain"/>
    <property type="match status" value="1"/>
</dbReference>
<dbReference type="InterPro" id="IPR053958">
    <property type="entry name" value="HMGCR/SNAP/NPC1-like_SSD"/>
</dbReference>
<dbReference type="InterPro" id="IPR000731">
    <property type="entry name" value="SSD"/>
</dbReference>
<keyword evidence="2" id="KW-0812">Transmembrane</keyword>
<feature type="transmembrane region" description="Helical" evidence="2">
    <location>
        <begin position="270"/>
        <end position="289"/>
    </location>
</feature>
<feature type="domain" description="SSD" evidence="3">
    <location>
        <begin position="294"/>
        <end position="424"/>
    </location>
</feature>
<dbReference type="Gene3D" id="1.20.1640.10">
    <property type="entry name" value="Multidrug efflux transporter AcrB transmembrane domain"/>
    <property type="match status" value="1"/>
</dbReference>
<name>A0ABY6LLN8_9ARAC</name>
<reference evidence="4 5" key="1">
    <citation type="submission" date="2022-01" db="EMBL/GenBank/DDBJ databases">
        <title>A chromosomal length assembly of Cordylochernes scorpioides.</title>
        <authorList>
            <person name="Zeh D."/>
            <person name="Zeh J."/>
        </authorList>
    </citation>
    <scope>NUCLEOTIDE SEQUENCE [LARGE SCALE GENOMIC DNA]</scope>
    <source>
        <strain evidence="4">IN4F17</strain>
        <tissue evidence="4">Whole Body</tissue>
    </source>
</reference>
<keyword evidence="2" id="KW-1133">Transmembrane helix</keyword>
<sequence>MRLAKLQFLETMIKEFFRKIGMFIGCYPWWVLLGALITFLACISGFQHIEIETDIYTLFSIKDASAQKEKPMIEKTFPNNPRDHFEVGRFTSLEGANRVIITLNDNQTVLREDVLREVVLFDQMVRNITFHLSIPGKENQTMTYNDICSKDTKGRCFRNRILELFPKIQNGRFPKVSYPLTVNKGDEEVVPYFNTLGGVHVDSSGEVIVAEAICLTYFTNPNFDTKEYPWEKGVLNIVLNQNFSHINISFLSFNLLGDEMYKTAFGIMPYAFYTSALMVIICFIGCSFGDCTTTKSWIGIVGITASFYGGLAGFGLCQHLRIPFVPPSLSILFVIVGVGMDDAFVILAAWRRTCPSQSVPERLSRTLEQSGLAITISSLTNCLCFLIGATSPFSFAYCFCMYAAFGIALDYIFTVSIVGAALTIMGRIETSGRNAIFCLPIMNSSESELLIYLNI</sequence>
<comment type="similarity">
    <text evidence="1">Belongs to the patched family.</text>
</comment>
<organism evidence="4 5">
    <name type="scientific">Cordylochernes scorpioides</name>
    <dbReference type="NCBI Taxonomy" id="51811"/>
    <lineage>
        <taxon>Eukaryota</taxon>
        <taxon>Metazoa</taxon>
        <taxon>Ecdysozoa</taxon>
        <taxon>Arthropoda</taxon>
        <taxon>Chelicerata</taxon>
        <taxon>Arachnida</taxon>
        <taxon>Pseudoscorpiones</taxon>
        <taxon>Cheliferoidea</taxon>
        <taxon>Chernetidae</taxon>
        <taxon>Cordylochernes</taxon>
    </lineage>
</organism>
<dbReference type="Pfam" id="PF12349">
    <property type="entry name" value="Sterol-sensing"/>
    <property type="match status" value="1"/>
</dbReference>
<evidence type="ECO:0000256" key="1">
    <source>
        <dbReference type="ARBA" id="ARBA00005585"/>
    </source>
</evidence>
<keyword evidence="2" id="KW-0472">Membrane</keyword>
<feature type="transmembrane region" description="Helical" evidence="2">
    <location>
        <begin position="394"/>
        <end position="424"/>
    </location>
</feature>
<protein>
    <submittedName>
        <fullName evidence="4">Daf-6</fullName>
    </submittedName>
</protein>
<proteinExistence type="inferred from homology"/>
<feature type="transmembrane region" description="Helical" evidence="2">
    <location>
        <begin position="328"/>
        <end position="350"/>
    </location>
</feature>
<dbReference type="PANTHER" id="PTHR10796">
    <property type="entry name" value="PATCHED-RELATED"/>
    <property type="match status" value="1"/>
</dbReference>
<feature type="transmembrane region" description="Helical" evidence="2">
    <location>
        <begin position="20"/>
        <end position="41"/>
    </location>
</feature>
<evidence type="ECO:0000256" key="2">
    <source>
        <dbReference type="SAM" id="Phobius"/>
    </source>
</evidence>
<evidence type="ECO:0000313" key="4">
    <source>
        <dbReference type="EMBL" id="UYV82120.1"/>
    </source>
</evidence>
<gene>
    <name evidence="4" type="ORF">LAZ67_21000963</name>
</gene>
<dbReference type="InterPro" id="IPR051697">
    <property type="entry name" value="Patched_domain-protein"/>
</dbReference>
<evidence type="ECO:0000259" key="3">
    <source>
        <dbReference type="PROSITE" id="PS50156"/>
    </source>
</evidence>